<dbReference type="AlphaFoldDB" id="A0AAV2ADP0"/>
<name>A0AAV2ADP0_9ARAC</name>
<organism evidence="1 2">
    <name type="scientific">Larinioides sclopetarius</name>
    <dbReference type="NCBI Taxonomy" id="280406"/>
    <lineage>
        <taxon>Eukaryota</taxon>
        <taxon>Metazoa</taxon>
        <taxon>Ecdysozoa</taxon>
        <taxon>Arthropoda</taxon>
        <taxon>Chelicerata</taxon>
        <taxon>Arachnida</taxon>
        <taxon>Araneae</taxon>
        <taxon>Araneomorphae</taxon>
        <taxon>Entelegynae</taxon>
        <taxon>Araneoidea</taxon>
        <taxon>Araneidae</taxon>
        <taxon>Larinioides</taxon>
    </lineage>
</organism>
<proteinExistence type="predicted"/>
<accession>A0AAV2ADP0</accession>
<dbReference type="Proteomes" id="UP001497382">
    <property type="component" value="Unassembled WGS sequence"/>
</dbReference>
<evidence type="ECO:0000313" key="2">
    <source>
        <dbReference type="Proteomes" id="UP001497382"/>
    </source>
</evidence>
<reference evidence="1 2" key="1">
    <citation type="submission" date="2024-04" db="EMBL/GenBank/DDBJ databases">
        <authorList>
            <person name="Rising A."/>
            <person name="Reimegard J."/>
            <person name="Sonavane S."/>
            <person name="Akerstrom W."/>
            <person name="Nylinder S."/>
            <person name="Hedman E."/>
            <person name="Kallberg Y."/>
        </authorList>
    </citation>
    <scope>NUCLEOTIDE SEQUENCE [LARGE SCALE GENOMIC DNA]</scope>
</reference>
<sequence>MEYNSVGEGLQNTCSLDENEFKRCYDELISKFKKRYGEASMGMHGPDEIPAFEEGRKCLEAILIFCEANPEGCVSTG</sequence>
<evidence type="ECO:0000313" key="1">
    <source>
        <dbReference type="EMBL" id="CAL1281190.1"/>
    </source>
</evidence>
<gene>
    <name evidence="1" type="ORF">LARSCL_LOCUS11428</name>
</gene>
<comment type="caution">
    <text evidence="1">The sequence shown here is derived from an EMBL/GenBank/DDBJ whole genome shotgun (WGS) entry which is preliminary data.</text>
</comment>
<keyword evidence="2" id="KW-1185">Reference proteome</keyword>
<protein>
    <submittedName>
        <fullName evidence="1">Uncharacterized protein</fullName>
    </submittedName>
</protein>
<dbReference type="EMBL" id="CAXIEN010000141">
    <property type="protein sequence ID" value="CAL1281190.1"/>
    <property type="molecule type" value="Genomic_DNA"/>
</dbReference>